<organism evidence="2 3">
    <name type="scientific">Trametes pubescens</name>
    <name type="common">White-rot fungus</name>
    <dbReference type="NCBI Taxonomy" id="154538"/>
    <lineage>
        <taxon>Eukaryota</taxon>
        <taxon>Fungi</taxon>
        <taxon>Dikarya</taxon>
        <taxon>Basidiomycota</taxon>
        <taxon>Agaricomycotina</taxon>
        <taxon>Agaricomycetes</taxon>
        <taxon>Polyporales</taxon>
        <taxon>Polyporaceae</taxon>
        <taxon>Trametes</taxon>
    </lineage>
</organism>
<accession>A0A1M2V997</accession>
<keyword evidence="1" id="KW-0732">Signal</keyword>
<dbReference type="Pfam" id="PF12929">
    <property type="entry name" value="Mid1"/>
    <property type="match status" value="1"/>
</dbReference>
<gene>
    <name evidence="2" type="ORF">TRAPUB_5088</name>
</gene>
<name>A0A1M2V997_TRAPU</name>
<evidence type="ECO:0000256" key="1">
    <source>
        <dbReference type="SAM" id="SignalP"/>
    </source>
</evidence>
<evidence type="ECO:0000313" key="2">
    <source>
        <dbReference type="EMBL" id="OJT04211.1"/>
    </source>
</evidence>
<protein>
    <submittedName>
        <fullName evidence="2">Stretch-activated cation channel MID1</fullName>
    </submittedName>
</protein>
<proteinExistence type="predicted"/>
<keyword evidence="3" id="KW-1185">Reference proteome</keyword>
<dbReference type="GO" id="GO:0005262">
    <property type="term" value="F:calcium channel activity"/>
    <property type="evidence" value="ECO:0007669"/>
    <property type="project" value="InterPro"/>
</dbReference>
<dbReference type="Proteomes" id="UP000184267">
    <property type="component" value="Unassembled WGS sequence"/>
</dbReference>
<dbReference type="STRING" id="154538.A0A1M2V997"/>
<dbReference type="PANTHER" id="PTHR39142">
    <property type="entry name" value="MID1P"/>
    <property type="match status" value="1"/>
</dbReference>
<dbReference type="OrthoDB" id="5405745at2759"/>
<dbReference type="OMA" id="WGNVWCN"/>
<feature type="chain" id="PRO_5009890599" evidence="1">
    <location>
        <begin position="21"/>
        <end position="478"/>
    </location>
</feature>
<comment type="caution">
    <text evidence="2">The sequence shown here is derived from an EMBL/GenBank/DDBJ whole genome shotgun (WGS) entry which is preliminary data.</text>
</comment>
<reference evidence="2 3" key="1">
    <citation type="submission" date="2016-10" db="EMBL/GenBank/DDBJ databases">
        <title>Genome sequence of the basidiomycete white-rot fungus Trametes pubescens.</title>
        <authorList>
            <person name="Makela M.R."/>
            <person name="Granchi Z."/>
            <person name="Peng M."/>
            <person name="De Vries R.P."/>
            <person name="Grigoriev I."/>
            <person name="Riley R."/>
            <person name="Hilden K."/>
        </authorList>
    </citation>
    <scope>NUCLEOTIDE SEQUENCE [LARGE SCALE GENOMIC DNA]</scope>
    <source>
        <strain evidence="2 3">FBCC735</strain>
    </source>
</reference>
<dbReference type="AlphaFoldDB" id="A0A1M2V997"/>
<dbReference type="GO" id="GO:0098703">
    <property type="term" value="P:calcium ion import across plasma membrane"/>
    <property type="evidence" value="ECO:0007669"/>
    <property type="project" value="InterPro"/>
</dbReference>
<evidence type="ECO:0000313" key="3">
    <source>
        <dbReference type="Proteomes" id="UP000184267"/>
    </source>
</evidence>
<dbReference type="InterPro" id="IPR024338">
    <property type="entry name" value="MID1/Yam8"/>
</dbReference>
<sequence length="478" mass="50397">MFLPIPLLAVIQSFLVLVDAQQPQQLVLERVLDISTANLPNPPAFRIPASTDPLFVTVALCAAHDNSTRFFLTNDSSISNPGASDVDSVNTVEIGIPAEGFGSWSTWFTDGGVLSVSKGSTVLEIQMLVSASNSTDMGFPLVGDTTSNQALVFSPPFDPPPIDSPTFPNYTLPSANLSFTPPASPPNYTLILAPTAQSNLTLLPRTACALRVAAPANAATLIPPFVAEGVWLRDSDGWRWQWLLNALSPLTNYTMFAIRTGELASSAPAYFVTKSATFNCPIVHSLSFCPSVAYATPLAPPAGVASAHTADTLPDGVADTLISIMANFTITLSTLACGRDVYSPLVTCAGCSDAYRRWLCAVSFPRCAETQSQTLTSQSSAQVPLPALQAVKSGATPRNPALPAFSSDYQALLPCLETCNAADRACPNFLGFKCPLPRFTAADSYGVGYIDNGDDGVIGHGSTGVAQDVYGNVWCNIG</sequence>
<feature type="signal peptide" evidence="1">
    <location>
        <begin position="1"/>
        <end position="20"/>
    </location>
</feature>
<dbReference type="EMBL" id="MNAD01001554">
    <property type="protein sequence ID" value="OJT04211.1"/>
    <property type="molecule type" value="Genomic_DNA"/>
</dbReference>
<dbReference type="PANTHER" id="PTHR39142:SF1">
    <property type="entry name" value="AEL197CP"/>
    <property type="match status" value="1"/>
</dbReference>